<evidence type="ECO:0000313" key="2">
    <source>
        <dbReference type="Proteomes" id="UP000033900"/>
    </source>
</evidence>
<proteinExistence type="predicted"/>
<dbReference type="AlphaFoldDB" id="A0A0M2HQ62"/>
<sequence length="48" mass="5063">MLGHKSAAMTLDTYADLFDDDLDSVAELMNARGQATATAALEQFGLTA</sequence>
<evidence type="ECO:0000313" key="1">
    <source>
        <dbReference type="EMBL" id="KJL46616.1"/>
    </source>
</evidence>
<dbReference type="Proteomes" id="UP000033900">
    <property type="component" value="Unassembled WGS sequence"/>
</dbReference>
<protein>
    <recommendedName>
        <fullName evidence="3">Phage integrase family protein</fullName>
    </recommendedName>
</protein>
<gene>
    <name evidence="1" type="ORF">RS84_03255</name>
</gene>
<dbReference type="PATRIC" id="fig|273678.4.peg.3247"/>
<dbReference type="EMBL" id="JYJB01000010">
    <property type="protein sequence ID" value="KJL46616.1"/>
    <property type="molecule type" value="Genomic_DNA"/>
</dbReference>
<reference evidence="1 2" key="1">
    <citation type="submission" date="2015-02" db="EMBL/GenBank/DDBJ databases">
        <title>Draft genome sequences of ten Microbacterium spp. with emphasis on heavy metal contaminated environments.</title>
        <authorList>
            <person name="Corretto E."/>
        </authorList>
    </citation>
    <scope>NUCLEOTIDE SEQUENCE [LARGE SCALE GENOMIC DNA]</scope>
    <source>
        <strain evidence="1 2">SA35</strain>
    </source>
</reference>
<accession>A0A0M2HQ62</accession>
<comment type="caution">
    <text evidence="1">The sequence shown here is derived from an EMBL/GenBank/DDBJ whole genome shotgun (WGS) entry which is preliminary data.</text>
</comment>
<evidence type="ECO:0008006" key="3">
    <source>
        <dbReference type="Google" id="ProtNLM"/>
    </source>
</evidence>
<name>A0A0M2HQ62_9MICO</name>
<organism evidence="1 2">
    <name type="scientific">Microbacterium hydrocarbonoxydans</name>
    <dbReference type="NCBI Taxonomy" id="273678"/>
    <lineage>
        <taxon>Bacteria</taxon>
        <taxon>Bacillati</taxon>
        <taxon>Actinomycetota</taxon>
        <taxon>Actinomycetes</taxon>
        <taxon>Micrococcales</taxon>
        <taxon>Microbacteriaceae</taxon>
        <taxon>Microbacterium</taxon>
    </lineage>
</organism>
<keyword evidence="2" id="KW-1185">Reference proteome</keyword>